<evidence type="ECO:0000256" key="1">
    <source>
        <dbReference type="ARBA" id="ARBA00001933"/>
    </source>
</evidence>
<protein>
    <recommendedName>
        <fullName evidence="5">L-threonine aldolase</fullName>
        <ecNumber evidence="5">4.1.2.48</ecNumber>
    </recommendedName>
</protein>
<dbReference type="AlphaFoldDB" id="A0A1Y6CKV1"/>
<evidence type="ECO:0000256" key="3">
    <source>
        <dbReference type="ARBA" id="ARBA00011881"/>
    </source>
</evidence>
<evidence type="ECO:0000256" key="4">
    <source>
        <dbReference type="ARBA" id="ARBA00022898"/>
    </source>
</evidence>
<dbReference type="RefSeq" id="WP_085124965.1">
    <property type="nucleotide sequence ID" value="NZ_FWZX01000023.1"/>
</dbReference>
<keyword evidence="4 5" id="KW-0663">Pyridoxal phosphate</keyword>
<gene>
    <name evidence="7" type="ORF">SAMN05428998_12328</name>
</gene>
<comment type="subunit">
    <text evidence="3">Homotetramer.</text>
</comment>
<comment type="function">
    <text evidence="5">Catalyzes the cleavage of L-allo-threonine and L-threonine to glycine and acetaldehyde.</text>
</comment>
<dbReference type="InterPro" id="IPR015424">
    <property type="entry name" value="PyrdxlP-dep_Trfase"/>
</dbReference>
<dbReference type="GO" id="GO:0008732">
    <property type="term" value="F:L-allo-threonine aldolase activity"/>
    <property type="evidence" value="ECO:0007669"/>
    <property type="project" value="RHEA"/>
</dbReference>
<dbReference type="EMBL" id="FWZX01000023">
    <property type="protein sequence ID" value="SMF60222.1"/>
    <property type="molecule type" value="Genomic_DNA"/>
</dbReference>
<evidence type="ECO:0000259" key="6">
    <source>
        <dbReference type="Pfam" id="PF01212"/>
    </source>
</evidence>
<dbReference type="GO" id="GO:0006567">
    <property type="term" value="P:L-threonine catabolic process"/>
    <property type="evidence" value="ECO:0007669"/>
    <property type="project" value="UniProtKB-UniRule"/>
</dbReference>
<dbReference type="PANTHER" id="PTHR48097:SF5">
    <property type="entry name" value="LOW SPECIFICITY L-THREONINE ALDOLASE"/>
    <property type="match status" value="1"/>
</dbReference>
<comment type="similarity">
    <text evidence="2 5">Belongs to the threonine aldolase family.</text>
</comment>
<dbReference type="CDD" id="cd06502">
    <property type="entry name" value="TA_like"/>
    <property type="match status" value="1"/>
</dbReference>
<dbReference type="Gene3D" id="3.90.1150.10">
    <property type="entry name" value="Aspartate Aminotransferase, domain 1"/>
    <property type="match status" value="1"/>
</dbReference>
<keyword evidence="5" id="KW-0456">Lyase</keyword>
<dbReference type="EC" id="4.1.2.48" evidence="5"/>
<dbReference type="PIRSF" id="PIRSF038940">
    <property type="entry name" value="Low_specificity_LTA"/>
    <property type="match status" value="1"/>
</dbReference>
<reference evidence="7 8" key="1">
    <citation type="submission" date="2017-04" db="EMBL/GenBank/DDBJ databases">
        <authorList>
            <person name="Afonso C.L."/>
            <person name="Miller P.J."/>
            <person name="Scott M.A."/>
            <person name="Spackman E."/>
            <person name="Goraichik I."/>
            <person name="Dimitrov K.M."/>
            <person name="Suarez D.L."/>
            <person name="Swayne D.E."/>
        </authorList>
    </citation>
    <scope>NUCLEOTIDE SEQUENCE [LARGE SCALE GENOMIC DNA]</scope>
    <source>
        <strain evidence="7 8">USBA 355</strain>
    </source>
</reference>
<feature type="domain" description="Aromatic amino acid beta-eliminating lyase/threonine aldolase" evidence="6">
    <location>
        <begin position="3"/>
        <end position="291"/>
    </location>
</feature>
<comment type="catalytic activity">
    <reaction evidence="5">
        <text>L-allo-threonine = acetaldehyde + glycine</text>
        <dbReference type="Rhea" id="RHEA:26209"/>
        <dbReference type="ChEBI" id="CHEBI:15343"/>
        <dbReference type="ChEBI" id="CHEBI:57305"/>
        <dbReference type="ChEBI" id="CHEBI:58585"/>
        <dbReference type="EC" id="4.1.2.48"/>
    </reaction>
</comment>
<dbReference type="InterPro" id="IPR015421">
    <property type="entry name" value="PyrdxlP-dep_Trfase_major"/>
</dbReference>
<evidence type="ECO:0000313" key="7">
    <source>
        <dbReference type="EMBL" id="SMF60222.1"/>
    </source>
</evidence>
<accession>A0A1Y6CKV1</accession>
<dbReference type="STRING" id="560819.SAMN05428998_12328"/>
<dbReference type="SUPFAM" id="SSF53383">
    <property type="entry name" value="PLP-dependent transferases"/>
    <property type="match status" value="1"/>
</dbReference>
<dbReference type="Proteomes" id="UP000192917">
    <property type="component" value="Unassembled WGS sequence"/>
</dbReference>
<organism evidence="7 8">
    <name type="scientific">Tistlia consotensis USBA 355</name>
    <dbReference type="NCBI Taxonomy" id="560819"/>
    <lineage>
        <taxon>Bacteria</taxon>
        <taxon>Pseudomonadati</taxon>
        <taxon>Pseudomonadota</taxon>
        <taxon>Alphaproteobacteria</taxon>
        <taxon>Rhodospirillales</taxon>
        <taxon>Rhodovibrionaceae</taxon>
        <taxon>Tistlia</taxon>
    </lineage>
</organism>
<name>A0A1Y6CKV1_9PROT</name>
<dbReference type="InterPro" id="IPR015422">
    <property type="entry name" value="PyrdxlP-dep_Trfase_small"/>
</dbReference>
<proteinExistence type="inferred from homology"/>
<dbReference type="Pfam" id="PF01212">
    <property type="entry name" value="Beta_elim_lyase"/>
    <property type="match status" value="1"/>
</dbReference>
<evidence type="ECO:0000256" key="5">
    <source>
        <dbReference type="PIRNR" id="PIRNR038940"/>
    </source>
</evidence>
<comment type="catalytic activity">
    <reaction evidence="5">
        <text>L-threonine = acetaldehyde + glycine</text>
        <dbReference type="Rhea" id="RHEA:19625"/>
        <dbReference type="ChEBI" id="CHEBI:15343"/>
        <dbReference type="ChEBI" id="CHEBI:57305"/>
        <dbReference type="ChEBI" id="CHEBI:57926"/>
        <dbReference type="EC" id="4.1.2.48"/>
    </reaction>
</comment>
<dbReference type="InterPro" id="IPR001597">
    <property type="entry name" value="ArAA_b-elim_lyase/Thr_aldolase"/>
</dbReference>
<dbReference type="InterPro" id="IPR026273">
    <property type="entry name" value="Low_specificity_L-TA_bact"/>
</dbReference>
<comment type="cofactor">
    <cofactor evidence="1 5">
        <name>pyridoxal 5'-phosphate</name>
        <dbReference type="ChEBI" id="CHEBI:597326"/>
    </cofactor>
</comment>
<dbReference type="Gene3D" id="3.40.640.10">
    <property type="entry name" value="Type I PLP-dependent aspartate aminotransferase-like (Major domain)"/>
    <property type="match status" value="1"/>
</dbReference>
<keyword evidence="8" id="KW-1185">Reference proteome</keyword>
<sequence length="344" mass="36034">MNFASDNVTGACPEVLQALVAANEGSAMPYGNDPLTASVEQKLIALFGCDLKAFPVATGTACNALALACLTPSYGAIYCHAEAHINVDECGAPELMTGGAKLVPLQGEAGKLTPEIVEAAIHGAGEVHHVQPAVLSLTNETEAGTLYRPEEIAALAAVARRHGLKVHLDGARFANAVAALGCSPAELTWRAGVDVLSFGATKNGCLCAEAVVFFDKAAAAAFPYHRKRAGHLFSKMRMISAQLAGYFEGEVWLRNARHANRLAGRLAEGLAALPGCRLLHPAEANEVFVEVPALAIERLRTAGFQFYEWAPGRLRLVCAWNTSEADVAAFLDTTADALSGAAAG</sequence>
<evidence type="ECO:0000256" key="2">
    <source>
        <dbReference type="ARBA" id="ARBA00006966"/>
    </source>
</evidence>
<evidence type="ECO:0000313" key="8">
    <source>
        <dbReference type="Proteomes" id="UP000192917"/>
    </source>
</evidence>
<dbReference type="PANTHER" id="PTHR48097">
    <property type="entry name" value="L-THREONINE ALDOLASE-RELATED"/>
    <property type="match status" value="1"/>
</dbReference>